<dbReference type="Pfam" id="PF00501">
    <property type="entry name" value="AMP-binding"/>
    <property type="match status" value="2"/>
</dbReference>
<reference evidence="8 9" key="1">
    <citation type="submission" date="2024-10" db="EMBL/GenBank/DDBJ databases">
        <title>The Natural Products Discovery Center: Release of the First 8490 Sequenced Strains for Exploring Actinobacteria Biosynthetic Diversity.</title>
        <authorList>
            <person name="Kalkreuter E."/>
            <person name="Kautsar S.A."/>
            <person name="Yang D."/>
            <person name="Bader C.D."/>
            <person name="Teijaro C.N."/>
            <person name="Fluegel L."/>
            <person name="Davis C.M."/>
            <person name="Simpson J.R."/>
            <person name="Lauterbach L."/>
            <person name="Steele A.D."/>
            <person name="Gui C."/>
            <person name="Meng S."/>
            <person name="Li G."/>
            <person name="Viehrig K."/>
            <person name="Ye F."/>
            <person name="Su P."/>
            <person name="Kiefer A.F."/>
            <person name="Nichols A."/>
            <person name="Cepeda A.J."/>
            <person name="Yan W."/>
            <person name="Fan B."/>
            <person name="Jiang Y."/>
            <person name="Adhikari A."/>
            <person name="Zheng C.-J."/>
            <person name="Schuster L."/>
            <person name="Cowan T.M."/>
            <person name="Smanski M.J."/>
            <person name="Chevrette M.G."/>
            <person name="De Carvalho L.P.S."/>
            <person name="Shen B."/>
        </authorList>
    </citation>
    <scope>NUCLEOTIDE SEQUENCE [LARGE SCALE GENOMIC DNA]</scope>
    <source>
        <strain evidence="8 9">NPDC048229</strain>
    </source>
</reference>
<dbReference type="InterPro" id="IPR023213">
    <property type="entry name" value="CAT-like_dom_sf"/>
</dbReference>
<protein>
    <submittedName>
        <fullName evidence="8">Amino acid adenylation domain-containing protein</fullName>
    </submittedName>
</protein>
<dbReference type="PROSITE" id="PS00012">
    <property type="entry name" value="PHOSPHOPANTETHEINE"/>
    <property type="match status" value="2"/>
</dbReference>
<feature type="compositionally biased region" description="Low complexity" evidence="6">
    <location>
        <begin position="366"/>
        <end position="379"/>
    </location>
</feature>
<evidence type="ECO:0000256" key="3">
    <source>
        <dbReference type="ARBA" id="ARBA00022553"/>
    </source>
</evidence>
<feature type="region of interest" description="Disordered" evidence="6">
    <location>
        <begin position="134"/>
        <end position="155"/>
    </location>
</feature>
<dbReference type="InterPro" id="IPR025110">
    <property type="entry name" value="AMP-bd_C"/>
</dbReference>
<dbReference type="PANTHER" id="PTHR45527:SF1">
    <property type="entry name" value="FATTY ACID SYNTHASE"/>
    <property type="match status" value="1"/>
</dbReference>
<dbReference type="InterPro" id="IPR045851">
    <property type="entry name" value="AMP-bd_C_sf"/>
</dbReference>
<dbReference type="SUPFAM" id="SSF52777">
    <property type="entry name" value="CoA-dependent acyltransferases"/>
    <property type="match status" value="6"/>
</dbReference>
<dbReference type="SUPFAM" id="SSF47336">
    <property type="entry name" value="ACP-like"/>
    <property type="match status" value="2"/>
</dbReference>
<dbReference type="Pfam" id="PF00550">
    <property type="entry name" value="PP-binding"/>
    <property type="match status" value="2"/>
</dbReference>
<evidence type="ECO:0000256" key="2">
    <source>
        <dbReference type="ARBA" id="ARBA00022450"/>
    </source>
</evidence>
<dbReference type="InterPro" id="IPR010071">
    <property type="entry name" value="AA_adenyl_dom"/>
</dbReference>
<dbReference type="SUPFAM" id="SSF56801">
    <property type="entry name" value="Acetyl-CoA synthetase-like"/>
    <property type="match status" value="2"/>
</dbReference>
<gene>
    <name evidence="8" type="ORF">ACGFYS_21860</name>
</gene>
<evidence type="ECO:0000256" key="1">
    <source>
        <dbReference type="ARBA" id="ARBA00001957"/>
    </source>
</evidence>
<keyword evidence="3" id="KW-0597">Phosphoprotein</keyword>
<dbReference type="NCBIfam" id="TIGR01733">
    <property type="entry name" value="AA-adenyl-dom"/>
    <property type="match status" value="1"/>
</dbReference>
<dbReference type="PANTHER" id="PTHR45527">
    <property type="entry name" value="NONRIBOSOMAL PEPTIDE SYNTHETASE"/>
    <property type="match status" value="1"/>
</dbReference>
<evidence type="ECO:0000313" key="9">
    <source>
        <dbReference type="Proteomes" id="UP001604282"/>
    </source>
</evidence>
<feature type="region of interest" description="Disordered" evidence="6">
    <location>
        <begin position="250"/>
        <end position="328"/>
    </location>
</feature>
<evidence type="ECO:0000259" key="7">
    <source>
        <dbReference type="PROSITE" id="PS50075"/>
    </source>
</evidence>
<dbReference type="Gene3D" id="3.40.50.12780">
    <property type="entry name" value="N-terminal domain of ligase-like"/>
    <property type="match status" value="2"/>
</dbReference>
<comment type="cofactor">
    <cofactor evidence="1">
        <name>pantetheine 4'-phosphate</name>
        <dbReference type="ChEBI" id="CHEBI:47942"/>
    </cofactor>
</comment>
<dbReference type="Proteomes" id="UP001604282">
    <property type="component" value="Unassembled WGS sequence"/>
</dbReference>
<dbReference type="PROSITE" id="PS50075">
    <property type="entry name" value="CARRIER"/>
    <property type="match status" value="2"/>
</dbReference>
<dbReference type="InterPro" id="IPR010060">
    <property type="entry name" value="NRPS_synth"/>
</dbReference>
<name>A0ABW7BVQ1_9ACTN</name>
<dbReference type="InterPro" id="IPR020806">
    <property type="entry name" value="PKS_PP-bd"/>
</dbReference>
<dbReference type="Gene3D" id="3.30.559.30">
    <property type="entry name" value="Nonribosomal peptide synthetase, condensation domain"/>
    <property type="match status" value="3"/>
</dbReference>
<dbReference type="SMART" id="SM00823">
    <property type="entry name" value="PKS_PP"/>
    <property type="match status" value="2"/>
</dbReference>
<evidence type="ECO:0000256" key="5">
    <source>
        <dbReference type="ARBA" id="ARBA00023194"/>
    </source>
</evidence>
<organism evidence="8 9">
    <name type="scientific">Streptomyces omiyaensis</name>
    <dbReference type="NCBI Taxonomy" id="68247"/>
    <lineage>
        <taxon>Bacteria</taxon>
        <taxon>Bacillati</taxon>
        <taxon>Actinomycetota</taxon>
        <taxon>Actinomycetes</taxon>
        <taxon>Kitasatosporales</taxon>
        <taxon>Streptomycetaceae</taxon>
        <taxon>Streptomyces</taxon>
    </lineage>
</organism>
<dbReference type="Pfam" id="PF00668">
    <property type="entry name" value="Condensation"/>
    <property type="match status" value="3"/>
</dbReference>
<evidence type="ECO:0000313" key="8">
    <source>
        <dbReference type="EMBL" id="MFG3191577.1"/>
    </source>
</evidence>
<dbReference type="InterPro" id="IPR042099">
    <property type="entry name" value="ANL_N_sf"/>
</dbReference>
<dbReference type="NCBIfam" id="TIGR01720">
    <property type="entry name" value="NRPS-para261"/>
    <property type="match status" value="1"/>
</dbReference>
<evidence type="ECO:0000256" key="4">
    <source>
        <dbReference type="ARBA" id="ARBA00022737"/>
    </source>
</evidence>
<keyword evidence="2" id="KW-0596">Phosphopantetheine</keyword>
<dbReference type="Gene3D" id="3.40.50.1820">
    <property type="entry name" value="alpha/beta hydrolase"/>
    <property type="match status" value="1"/>
</dbReference>
<sequence>MRDELLRQLVEDEGYRIVALEGDCAAGSPVDDYVTPGTGDPDDVMARGFSHGFGGSDAPREPVRRTCAHDEGRPAAERVRFAGVDGPLEMPGAASPRQALTALHAHLAARCGAAALPCTAEVLDGLLGEDGRWTEPAAMRDPSRSVGRSPGADRLRPIADAPAALLDARAPDLADEAERDAWHRARLCARTAAGLLRHRSGTADASPARLGEEDAFVPTALRHRGVQDPPPDTVEGLLPALPEGRYAVDVRPPAAAPGDAPPAPRESPRYGDAPPAPSRRADKNALVSVGDAPEGPARWPAGRPAPGPPRRTAPPLPEGRGAVFSGVPGAAPSGLAEIFQAPGWGADPFLGWGPCERGRPAPAGTPEPRTARPGGAPPRAGHDRALLLRGVCMGASGGVSSAQEAMWLEQNLAPEVPNSTTTIWDVRGDLDLADLDRALRTALGEAGALLVNFRRDETGTGGLRLVGRAPDSFEPFHADVAAAAEPALAAREFLTEEIRRPFDLATDALFRVGTVRLGDRHHLVCLVFHHILTDAFGVFAVLSQRFAEVYRALRAGEPVPGRRDTPAGIAGEKETAYRSSARFAAAEEFWKAYVTADATAARLPAGLRPRAAEPGDDAGFWDGLTAPLGVSSRTARVPAAETDDWRRAAEAAGTSVPDLLTAAATAFLRRLCDTPRPLLSFTVNYRRGELRNALGLYSNALPLAVDVPPAASVAALAEAVRLERLRVLRHAEYNVALIKRSAGHAGDARSPFGPVVNVIPFLREIDLGGAVGRFAGGTFGLPDEVRISTYGDGGPDSDLYVRFDAPGTLYGPEDVAGLVERFVAFVRAALADPHARVQDLGAVDAAERAALLALGTGPVAAPGGETVTALIDRRAAAAPDAVAVVHDTTTLGYGRLAARADRLARRLAGLGAGPERVVAVAVPRSAELAVAVCAVLKAGAVCLPVDPGAPSDAMRAVLDDARPVLLLTAVGADGIAVTPLDAGEPRWEASAVERADGAADPDAPPLPAPDPAAAAWLRYEAAESGTPTGLVLTHAALADGLLGMQQRYRLDPDDRVLHKTPAALGAPALWELLWPLTAGAAVTTTAQDVQRDAAALAEAVRRTGATTLHLTPSVLAALVRDEAAATACKALRRVLCGGEALPAALAARFRALYDVPLHHVYGPAGTALDATAWEHRTGSAGAPLGRPVRNTGIHLLDGGLHPVPAGVVGEVYVSGTGLARGLAHRPGATAERFVPCPFGPPGGLMHRTGDLARWNADGELEHAGRADRRVRIRGLWAEPATTEAVLAAHPGVARAAVVPHSGGDGGPDGSDGSVRFVAHVVPGTPGRLGAAGLDVDFGAGLDVAELRRFAADRLPDHLVPAVFLVHDSLPLTAHGTLDRAALPAPQAVRRPHRVARTAGERLLAEAFAEVLGTARVGLDDDFFTLGGDSISAMRVVTLARAGGLGLTARTVFECRTVAALAAAAGPVAAPAAAPEAPAPAGPVPLPPMARLFAENGPGLDRLAQWLVLTLPAGLTAGVLTAALGAVLDRHDVLRSRLSGTELHVGPPGSVAADRLLRRVPRPDDLTGPAWQALLADEAARAVAEIDATAGEMLRLVWFEPSPGLPGRLLVAAHHLVVDGMSWRVIVPDLAEAADALRAGRTPAPAPVGTSPRQWADALAEEAARPARTAELDLWRGILAPAGKPLGARRLDPATDLAATARTHRVEVPADLGAAVLTSVPAAFRCGVDDVLLTALVLALADHRGPDAGPGPVVRLEGHGRQEELVPGADLTRTVGWFTTVHPVRFDLTGLDVADALAGGPAAAEALRRVKESRRALPDQGIGYTLLRYLNETTAAVLRELPADEVGFNHLGRFAFDGSRADGETPWTPAPETAGLVAAPAPGTPMISALSLDSLVARTGDGDRLRAFFGFAPGVLSEDEVRRLADTWQLALRGLRAQAAAGAGGLTPSDVPLVTATQRDLDGWKGRYGRIGDVWPLTPLQQGLLFHSMLGDAAAASYQTQFVFRIDGAVDPGRLRTAAQHLLDRHPNLRVAFASTAAGDPVQVVVDGVTVPFRHLDLTGAREGEQEETLARILAEEREERFPQDTAPLLRFHLVTLAPDRSELALTAHHVLFDGWSLPIVEQELMRLYADGPGALEPAGHGYREFLRRQARRGAAESDAALAAWADELSGVDQPTLLAAALAPAGERAPDAAGTAPGRDVGQVDVPLTPQEAALVVRRAAESGITPNVLVQGAWAVVLAGLTGSTDVVLGSSVTVRPPDLPGAHTAVGMFTNTVPVRVRCAPGESLAGLLRSVQDAQARTLDHHHVGLGDIHRATGLPALFDTIVIFESFPVDRAALSRAGASAELTVTGIRPFAPTHYPLTVLAAADPMLAVTLQHHPDVLDTDTVEAVAERLARVLRQFAAAPETRTAAVDLLSGTERSLVLRDWNATALAVPAGTTPERFAEQAGTTPYAVALEADGERITYAALDARANRMAHWLVSRGVGPESRVVVLLPRSADLVVALLAVWKAGGCYVPVDPDHPAARIRSVIEDSEAALVLDRDLLDRTDLTAHPAHDPGLATPPGRAAYTIYTSGSTGTPKGVVVPHGALANFLAGVQRTLRLTPADALTAVTTVAFDIAALELFLPLTTGARVVLAGRDHVAAPQALLDLVEETGTTVMQATPALWQMLALHDAGRLAGLRVLTGGEALPAPLAGLLTAHAAQVVNLYGPTETTIWSTLADVADAPPPSIGTPLANQRVRVLDPALRPVPPGVAGDLWIAGDGLARGYHRRPGMTAGRFTADPYGPPGSRMYRTGDLARWSPTGEIEYLGRADFQIKLRGFRIEPGDVEHALTRHPAVREAVVVVREDQPGDRRLVGYVVAEDGAGAPPARELQSSVRAWLPDYMVPSAVVLLPAVPRTANGKLDRARLPRPEAADAPYRAPGTPRETALCALFAELLGVARVGLDDDFFALGGHSLLATRLAARVRSDLGVELPLRTLFAAPTVAELGRHWDGLSTSVRKPLRRMTER</sequence>
<dbReference type="Gene3D" id="3.30.300.30">
    <property type="match status" value="2"/>
</dbReference>
<feature type="domain" description="Carrier" evidence="7">
    <location>
        <begin position="1394"/>
        <end position="1468"/>
    </location>
</feature>
<keyword evidence="4" id="KW-0677">Repeat</keyword>
<dbReference type="InterPro" id="IPR007815">
    <property type="entry name" value="Emycin_Estase"/>
</dbReference>
<feature type="domain" description="Carrier" evidence="7">
    <location>
        <begin position="2921"/>
        <end position="2996"/>
    </location>
</feature>
<keyword evidence="5" id="KW-0045">Antibiotic biosynthesis</keyword>
<dbReference type="EMBL" id="JBICZW010000013">
    <property type="protein sequence ID" value="MFG3191577.1"/>
    <property type="molecule type" value="Genomic_DNA"/>
</dbReference>
<dbReference type="RefSeq" id="WP_392883451.1">
    <property type="nucleotide sequence ID" value="NZ_JBICZW010000013.1"/>
</dbReference>
<dbReference type="InterPro" id="IPR009081">
    <property type="entry name" value="PP-bd_ACP"/>
</dbReference>
<evidence type="ECO:0000256" key="6">
    <source>
        <dbReference type="SAM" id="MobiDB-lite"/>
    </source>
</evidence>
<feature type="compositionally biased region" description="Low complexity" evidence="6">
    <location>
        <begin position="292"/>
        <end position="302"/>
    </location>
</feature>
<dbReference type="InterPro" id="IPR029058">
    <property type="entry name" value="AB_hydrolase_fold"/>
</dbReference>
<dbReference type="Pfam" id="PF05139">
    <property type="entry name" value="Erythro_esteras"/>
    <property type="match status" value="1"/>
</dbReference>
<comment type="caution">
    <text evidence="8">The sequence shown here is derived from an EMBL/GenBank/DDBJ whole genome shotgun (WGS) entry which is preliminary data.</text>
</comment>
<dbReference type="Pfam" id="PF13193">
    <property type="entry name" value="AMP-binding_C"/>
    <property type="match status" value="2"/>
</dbReference>
<dbReference type="Gene3D" id="3.30.559.10">
    <property type="entry name" value="Chloramphenicol acetyltransferase-like domain"/>
    <property type="match status" value="3"/>
</dbReference>
<keyword evidence="9" id="KW-1185">Reference proteome</keyword>
<feature type="compositionally biased region" description="Pro residues" evidence="6">
    <location>
        <begin position="303"/>
        <end position="317"/>
    </location>
</feature>
<dbReference type="Gene3D" id="3.30.1870.10">
    <property type="entry name" value="EreA-like, domain 2"/>
    <property type="match status" value="1"/>
</dbReference>
<dbReference type="InterPro" id="IPR001242">
    <property type="entry name" value="Condensation_dom"/>
</dbReference>
<feature type="region of interest" description="Disordered" evidence="6">
    <location>
        <begin position="350"/>
        <end position="380"/>
    </location>
</feature>
<dbReference type="InterPro" id="IPR036736">
    <property type="entry name" value="ACP-like_sf"/>
</dbReference>
<dbReference type="SUPFAM" id="SSF159501">
    <property type="entry name" value="EreA/ChaN-like"/>
    <property type="match status" value="1"/>
</dbReference>
<dbReference type="Gene3D" id="1.10.1200.10">
    <property type="entry name" value="ACP-like"/>
    <property type="match status" value="1"/>
</dbReference>
<dbReference type="InterPro" id="IPR006162">
    <property type="entry name" value="Ppantetheine_attach_site"/>
</dbReference>
<dbReference type="InterPro" id="IPR000873">
    <property type="entry name" value="AMP-dep_synth/lig_dom"/>
</dbReference>
<proteinExistence type="predicted"/>
<accession>A0ABW7BVQ1</accession>